<dbReference type="PANTHER" id="PTHR31126:SF1">
    <property type="entry name" value="TYROSINE SPECIFIC PROTEIN PHOSPHATASES DOMAIN-CONTAINING PROTEIN"/>
    <property type="match status" value="1"/>
</dbReference>
<accession>A0ABS3C8G9</accession>
<proteinExistence type="inferred from homology"/>
<dbReference type="SUPFAM" id="SSF52799">
    <property type="entry name" value="(Phosphotyrosine protein) phosphatases II"/>
    <property type="match status" value="1"/>
</dbReference>
<sequence>MACFHACSEHHRKGDPELYRQKYNEAIRFANAMRCLATGRHLDSHAPSHPPAYGRGPLPLDGPIDLHKANGEKRRLLEFFFSSAADFLSDPLLAETKQECEAIFKRDRLWNFRDFSLFNPLIKPGILYRSATLTLVQKESFFNKMLLDTKIKTVVDLRSTREAVEKCYSADSLRLVKRIEAPIDHLAFSAGIMKIDKREADSKEVYRFFALCAAVAVRTALEGILDAEGACVVHCHSGKDRTGFLAALIHLLSGADRDMIHADFLASGMDTKTENLEVALRILAAKGGIENYLLFCGMDSGKISALKKKLAAA</sequence>
<evidence type="ECO:0000313" key="3">
    <source>
        <dbReference type="Proteomes" id="UP000664317"/>
    </source>
</evidence>
<evidence type="ECO:0000256" key="1">
    <source>
        <dbReference type="ARBA" id="ARBA00009580"/>
    </source>
</evidence>
<keyword evidence="3" id="KW-1185">Reference proteome</keyword>
<dbReference type="Proteomes" id="UP000664317">
    <property type="component" value="Unassembled WGS sequence"/>
</dbReference>
<protein>
    <submittedName>
        <fullName evidence="2">Tyrosine-protein phosphatase</fullName>
    </submittedName>
</protein>
<dbReference type="Pfam" id="PF13350">
    <property type="entry name" value="Y_phosphatase3"/>
    <property type="match status" value="1"/>
</dbReference>
<dbReference type="InterPro" id="IPR016130">
    <property type="entry name" value="Tyr_Pase_AS"/>
</dbReference>
<comment type="similarity">
    <text evidence="1">Belongs to the protein-tyrosine phosphatase family.</text>
</comment>
<dbReference type="PANTHER" id="PTHR31126">
    <property type="entry name" value="TYROSINE-PROTEIN PHOSPHATASE"/>
    <property type="match status" value="1"/>
</dbReference>
<comment type="caution">
    <text evidence="2">The sequence shown here is derived from an EMBL/GenBank/DDBJ whole genome shotgun (WGS) entry which is preliminary data.</text>
</comment>
<dbReference type="InterPro" id="IPR026893">
    <property type="entry name" value="Tyr/Ser_Pase_IphP-type"/>
</dbReference>
<evidence type="ECO:0000313" key="2">
    <source>
        <dbReference type="EMBL" id="MBN7813411.1"/>
    </source>
</evidence>
<reference evidence="2 3" key="1">
    <citation type="submission" date="2021-03" db="EMBL/GenBank/DDBJ databases">
        <title>novel species isolated from a fishpond in China.</title>
        <authorList>
            <person name="Lu H."/>
            <person name="Cai Z."/>
        </authorList>
    </citation>
    <scope>NUCLEOTIDE SEQUENCE [LARGE SCALE GENOMIC DNA]</scope>
    <source>
        <strain evidence="2 3">H41</strain>
    </source>
</reference>
<name>A0ABS3C8G9_9BACT</name>
<dbReference type="PROSITE" id="PS00383">
    <property type="entry name" value="TYR_PHOSPHATASE_1"/>
    <property type="match status" value="1"/>
</dbReference>
<organism evidence="2 3">
    <name type="scientific">Algoriphagus oliviformis</name>
    <dbReference type="NCBI Taxonomy" id="2811231"/>
    <lineage>
        <taxon>Bacteria</taxon>
        <taxon>Pseudomonadati</taxon>
        <taxon>Bacteroidota</taxon>
        <taxon>Cytophagia</taxon>
        <taxon>Cytophagales</taxon>
        <taxon>Cyclobacteriaceae</taxon>
        <taxon>Algoriphagus</taxon>
    </lineage>
</organism>
<dbReference type="Gene3D" id="3.90.190.10">
    <property type="entry name" value="Protein tyrosine phosphatase superfamily"/>
    <property type="match status" value="1"/>
</dbReference>
<dbReference type="InterPro" id="IPR029021">
    <property type="entry name" value="Prot-tyrosine_phosphatase-like"/>
</dbReference>
<gene>
    <name evidence="2" type="ORF">J0A68_20820</name>
</gene>
<dbReference type="EMBL" id="JAFKCT010000013">
    <property type="protein sequence ID" value="MBN7813411.1"/>
    <property type="molecule type" value="Genomic_DNA"/>
</dbReference>